<gene>
    <name evidence="2" type="ORF">ABB27_01980</name>
</gene>
<dbReference type="InterPro" id="IPR050491">
    <property type="entry name" value="AmpC-like"/>
</dbReference>
<sequence length="514" mass="55159">MSRKFKQGISHIRWSLLVILATGFIGPVLASDPRQEIDDALTHGLRPAVLPLQAPLPHWSLAERMAQHSVPGTSVAVIRDGKLVYARGFGTRQAGSNDPVDADTLFSVGSVSKVVTAAVTLREVADGKLNLDRSVNGYLHSWKIPAGAGVDPDTISLRMLMSHTAGLGVWGFEDYQPGETLPTLLQTLNGESPAKNAAVRIQFPPGSRMLYSGGGVTIEQLLLQDTSGKSFAQLADERVFSPVGMSRSTFINPLPADTRNVAHAHDKKGQATALPRGWESFPEQAASGLWTSANDLGHFVAALLSAYRGQGPFLPQSLAIAMMTEVAPSQHGLGPRLEGEGRSRVFHHGGSNDSYRAWIEGYPASGDGFVILTNGANGARLAAELRNALTDLSGDNQVLRTIELPTTTLADFEGDYLLTPDLPGSVTGSMTGYFDHDRFRVAVADDTLVVSQADDNPRRLQPLTPTRFVNPAGDASQPRFEFLRGADGKVQGLRVQRDGGQLHFHKLQGSPSQP</sequence>
<comment type="caution">
    <text evidence="2">The sequence shown here is derived from an EMBL/GenBank/DDBJ whole genome shotgun (WGS) entry which is preliminary data.</text>
</comment>
<dbReference type="EMBL" id="LDJJ01000006">
    <property type="protein sequence ID" value="KRG72184.1"/>
    <property type="molecule type" value="Genomic_DNA"/>
</dbReference>
<dbReference type="PROSITE" id="PS00146">
    <property type="entry name" value="BETA_LACTAMASE_A"/>
    <property type="match status" value="1"/>
</dbReference>
<dbReference type="PATRIC" id="fig|405446.3.peg.3027"/>
<organism evidence="2 3">
    <name type="scientific">Stenotrophomonas terrae</name>
    <dbReference type="NCBI Taxonomy" id="405446"/>
    <lineage>
        <taxon>Bacteria</taxon>
        <taxon>Pseudomonadati</taxon>
        <taxon>Pseudomonadota</taxon>
        <taxon>Gammaproteobacteria</taxon>
        <taxon>Lysobacterales</taxon>
        <taxon>Lysobacteraceae</taxon>
        <taxon>Stenotrophomonas</taxon>
    </lineage>
</organism>
<feature type="domain" description="Beta-lactamase-related" evidence="1">
    <location>
        <begin position="62"/>
        <end position="385"/>
    </location>
</feature>
<dbReference type="Pfam" id="PF00144">
    <property type="entry name" value="Beta-lactamase"/>
    <property type="match status" value="1"/>
</dbReference>
<dbReference type="Proteomes" id="UP000051863">
    <property type="component" value="Unassembled WGS sequence"/>
</dbReference>
<dbReference type="SUPFAM" id="SSF56601">
    <property type="entry name" value="beta-lactamase/transpeptidase-like"/>
    <property type="match status" value="1"/>
</dbReference>
<dbReference type="InterPro" id="IPR001466">
    <property type="entry name" value="Beta-lactam-related"/>
</dbReference>
<keyword evidence="3" id="KW-1185">Reference proteome</keyword>
<dbReference type="Gene3D" id="3.40.710.10">
    <property type="entry name" value="DD-peptidase/beta-lactamase superfamily"/>
    <property type="match status" value="1"/>
</dbReference>
<protein>
    <submittedName>
        <fullName evidence="2">Beta-lactamase</fullName>
    </submittedName>
</protein>
<evidence type="ECO:0000259" key="1">
    <source>
        <dbReference type="Pfam" id="PF00144"/>
    </source>
</evidence>
<evidence type="ECO:0000313" key="3">
    <source>
        <dbReference type="Proteomes" id="UP000051863"/>
    </source>
</evidence>
<evidence type="ECO:0000313" key="2">
    <source>
        <dbReference type="EMBL" id="KRG72184.1"/>
    </source>
</evidence>
<name>A0A0R0D4D0_9GAMM</name>
<accession>A0A0R0D4D0</accession>
<reference evidence="2 3" key="1">
    <citation type="submission" date="2015-05" db="EMBL/GenBank/DDBJ databases">
        <title>Genome sequencing and analysis of members of genus Stenotrophomonas.</title>
        <authorList>
            <person name="Patil P.P."/>
            <person name="Midha S."/>
            <person name="Patil P.B."/>
        </authorList>
    </citation>
    <scope>NUCLEOTIDE SEQUENCE [LARGE SCALE GENOMIC DNA]</scope>
    <source>
        <strain evidence="2 3">DSM 18941</strain>
    </source>
</reference>
<dbReference type="AlphaFoldDB" id="A0A0R0D4D0"/>
<dbReference type="InterPro" id="IPR023650">
    <property type="entry name" value="Beta-lactam_class-A_AS"/>
</dbReference>
<dbReference type="PANTHER" id="PTHR46825:SF12">
    <property type="entry name" value="PENICILLIN-BINDING PROTEIN 4"/>
    <property type="match status" value="1"/>
</dbReference>
<dbReference type="PANTHER" id="PTHR46825">
    <property type="entry name" value="D-ALANYL-D-ALANINE-CARBOXYPEPTIDASE/ENDOPEPTIDASE AMPH"/>
    <property type="match status" value="1"/>
</dbReference>
<dbReference type="InterPro" id="IPR012338">
    <property type="entry name" value="Beta-lactam/transpept-like"/>
</dbReference>
<proteinExistence type="predicted"/>